<keyword evidence="5" id="KW-1185">Reference proteome</keyword>
<keyword evidence="1" id="KW-0560">Oxidoreductase</keyword>
<dbReference type="OrthoDB" id="10058185at2759"/>
<dbReference type="GO" id="GO:0000252">
    <property type="term" value="F:3-beta-hydroxysteroid dehydrogenase [NAD(P)+]/C4-decarboxylase activity"/>
    <property type="evidence" value="ECO:0007669"/>
    <property type="project" value="TreeGrafter"/>
</dbReference>
<evidence type="ECO:0000313" key="5">
    <source>
        <dbReference type="Proteomes" id="UP000076722"/>
    </source>
</evidence>
<dbReference type="AlphaFoldDB" id="A0A164YQL5"/>
<dbReference type="InterPro" id="IPR036291">
    <property type="entry name" value="NAD(P)-bd_dom_sf"/>
</dbReference>
<evidence type="ECO:0000313" key="4">
    <source>
        <dbReference type="EMBL" id="KZS97142.1"/>
    </source>
</evidence>
<dbReference type="STRING" id="1314777.A0A164YQL5"/>
<organism evidence="4 5">
    <name type="scientific">Sistotremastrum niveocremeum HHB9708</name>
    <dbReference type="NCBI Taxonomy" id="1314777"/>
    <lineage>
        <taxon>Eukaryota</taxon>
        <taxon>Fungi</taxon>
        <taxon>Dikarya</taxon>
        <taxon>Basidiomycota</taxon>
        <taxon>Agaricomycotina</taxon>
        <taxon>Agaricomycetes</taxon>
        <taxon>Sistotremastrales</taxon>
        <taxon>Sistotremastraceae</taxon>
        <taxon>Sertulicium</taxon>
        <taxon>Sertulicium niveocremeum</taxon>
    </lineage>
</organism>
<dbReference type="PANTHER" id="PTHR10366:SF447">
    <property type="entry name" value="HYDROXYSTEROID DEHYDROGENASE_ISOMERASE FAMILY PROTEIN, PUTATIVE (AFU_ORTHOLOGUE AFUA_1G06450)-RELATED"/>
    <property type="match status" value="1"/>
</dbReference>
<dbReference type="InterPro" id="IPR002225">
    <property type="entry name" value="3Beta_OHSteriod_DH/Estase"/>
</dbReference>
<dbReference type="EMBL" id="KV419397">
    <property type="protein sequence ID" value="KZS97142.1"/>
    <property type="molecule type" value="Genomic_DNA"/>
</dbReference>
<feature type="domain" description="3-beta hydroxysteroid dehydrogenase/isomerase" evidence="3">
    <location>
        <begin position="73"/>
        <end position="366"/>
    </location>
</feature>
<proteinExistence type="inferred from homology"/>
<name>A0A164YQL5_9AGAM</name>
<gene>
    <name evidence="4" type="ORF">SISNIDRAFT_482078</name>
</gene>
<dbReference type="PANTHER" id="PTHR10366">
    <property type="entry name" value="NAD DEPENDENT EPIMERASE/DEHYDRATASE"/>
    <property type="match status" value="1"/>
</dbReference>
<evidence type="ECO:0000256" key="2">
    <source>
        <dbReference type="ARBA" id="ARBA00023445"/>
    </source>
</evidence>
<protein>
    <submittedName>
        <fullName evidence="4">NAD(P)-binding protein</fullName>
    </submittedName>
</protein>
<dbReference type="SUPFAM" id="SSF51735">
    <property type="entry name" value="NAD(P)-binding Rossmann-fold domains"/>
    <property type="match status" value="1"/>
</dbReference>
<dbReference type="GO" id="GO:0006696">
    <property type="term" value="P:ergosterol biosynthetic process"/>
    <property type="evidence" value="ECO:0007669"/>
    <property type="project" value="TreeGrafter"/>
</dbReference>
<dbReference type="Pfam" id="PF01073">
    <property type="entry name" value="3Beta_HSD"/>
    <property type="match status" value="1"/>
</dbReference>
<dbReference type="Gene3D" id="3.40.50.720">
    <property type="entry name" value="NAD(P)-binding Rossmann-like Domain"/>
    <property type="match status" value="1"/>
</dbReference>
<evidence type="ECO:0000259" key="3">
    <source>
        <dbReference type="Pfam" id="PF01073"/>
    </source>
</evidence>
<sequence>MLYAVLGAILGLFALGLYLSKINGVMSRMTPEALSLSPNRWTSKEIQEAYEAYVASPVPVQDSLPPKTGRRYIVVGGSGFLGGWIVVHLLARGEKPSHIRIIDMREPTRSDLTTGDASKVAFFKANITNPDEVEAAFLAPWPADVGREKSSPLTVFHTAANIRFYERALFLVPHSARVNIDGTRNILAASRKAGASILVYTSSGSVAIQRTKYWIWPWQSIPKHFVQVLNDDDSRSPKEHSNFWSNYAYTKTKAERSVRDADKSVTDQGSLLRTGCIRPGNGVYGPGKLRGDILAGAYLIRKVNPTWVTGMIQSFVYVENVSLSHLCYEQRLIELESPPSRHPDIGGQAYMITDPNPPITFGDLYKALNLLSNGETVFPAVPPIVMLVLAHAFELWYLARARLLGVAPITRNSPAWMRIFAKIFPPLGGDLVNLQPSLFPLTSVHLLFDDSRAKLSPSAGGLGYNPPFTTMTGLCKLCHDYLHGARKPEERQAAGGGVSLGFGLPKAERGVEKVAEKLGVIDPKADARR</sequence>
<comment type="similarity">
    <text evidence="2">Belongs to the NAD(P)-dependent epimerase/dehydratase family. Dihydroflavonol-4-reductase subfamily.</text>
</comment>
<dbReference type="Proteomes" id="UP000076722">
    <property type="component" value="Unassembled WGS sequence"/>
</dbReference>
<dbReference type="InterPro" id="IPR050425">
    <property type="entry name" value="NAD(P)_dehydrat-like"/>
</dbReference>
<accession>A0A164YQL5</accession>
<dbReference type="GO" id="GO:0005783">
    <property type="term" value="C:endoplasmic reticulum"/>
    <property type="evidence" value="ECO:0007669"/>
    <property type="project" value="TreeGrafter"/>
</dbReference>
<evidence type="ECO:0000256" key="1">
    <source>
        <dbReference type="ARBA" id="ARBA00023002"/>
    </source>
</evidence>
<reference evidence="4 5" key="1">
    <citation type="journal article" date="2016" name="Mol. Biol. Evol.">
        <title>Comparative Genomics of Early-Diverging Mushroom-Forming Fungi Provides Insights into the Origins of Lignocellulose Decay Capabilities.</title>
        <authorList>
            <person name="Nagy L.G."/>
            <person name="Riley R."/>
            <person name="Tritt A."/>
            <person name="Adam C."/>
            <person name="Daum C."/>
            <person name="Floudas D."/>
            <person name="Sun H."/>
            <person name="Yadav J.S."/>
            <person name="Pangilinan J."/>
            <person name="Larsson K.H."/>
            <person name="Matsuura K."/>
            <person name="Barry K."/>
            <person name="Labutti K."/>
            <person name="Kuo R."/>
            <person name="Ohm R.A."/>
            <person name="Bhattacharya S.S."/>
            <person name="Shirouzu T."/>
            <person name="Yoshinaga Y."/>
            <person name="Martin F.M."/>
            <person name="Grigoriev I.V."/>
            <person name="Hibbett D.S."/>
        </authorList>
    </citation>
    <scope>NUCLEOTIDE SEQUENCE [LARGE SCALE GENOMIC DNA]</scope>
    <source>
        <strain evidence="4 5">HHB9708</strain>
    </source>
</reference>